<comment type="similarity">
    <text evidence="1">Belongs to the peptidase S1 family.</text>
</comment>
<feature type="signal peptide" evidence="9">
    <location>
        <begin position="1"/>
        <end position="36"/>
    </location>
</feature>
<dbReference type="GO" id="GO:0004252">
    <property type="term" value="F:serine-type endopeptidase activity"/>
    <property type="evidence" value="ECO:0007669"/>
    <property type="project" value="InterPro"/>
</dbReference>
<accession>A0AAU7T9B6</accession>
<dbReference type="CDD" id="cd21112">
    <property type="entry name" value="alphaLP-like"/>
    <property type="match status" value="1"/>
</dbReference>
<dbReference type="RefSeq" id="WP_350276159.1">
    <property type="nucleotide sequence ID" value="NZ_CP158165.1"/>
</dbReference>
<sequence length="421" mass="43151">MSPLSRPRAGRRTIAGAVLVLGLGAAALAPVQTATSAPVPAPVDGVYDVLGKTWGVTPAQAKARLDAEHRLASALESAQKATQKAAQQATPKAAQSASPELDGAFFNSARELVVNVHSAEAAEVARDHGLTPRTVARGEKALTKLQKQVEALATASGSTQVQSIGTDLPTDRVQVVLQPGRQSAKTVALVNRLKAVPGVDVSTNTTTLTMTYDVIGGQIMDLVPGTNCSLGYSGTRNGNNVMLSAGHCVEGNPMVQNRYGQRLGVGIASRFRTGSPSVDMGLMDIDSTNVGRGYIDNRNGQTTRVTGSSKAPVGSTICKAGNTTGWTCGNITNYNLTVNYGGAGGSITRTSGLARSTVCTEGGDSGGAYISGTIAQGMTSGGPNDGHDCGWNQGGNATGSYSFYQPVVDAASYYGVTLTLG</sequence>
<feature type="compositionally biased region" description="Low complexity" evidence="8">
    <location>
        <begin position="77"/>
        <end position="98"/>
    </location>
</feature>
<keyword evidence="5 7" id="KW-1015">Disulfide bond</keyword>
<dbReference type="InterPro" id="IPR043504">
    <property type="entry name" value="Peptidase_S1_PA_chymotrypsin"/>
</dbReference>
<evidence type="ECO:0000256" key="6">
    <source>
        <dbReference type="PIRSR" id="PIRSR001134-1"/>
    </source>
</evidence>
<proteinExistence type="inferred from homology"/>
<evidence type="ECO:0000256" key="4">
    <source>
        <dbReference type="ARBA" id="ARBA00022825"/>
    </source>
</evidence>
<evidence type="ECO:0000256" key="8">
    <source>
        <dbReference type="SAM" id="MobiDB-lite"/>
    </source>
</evidence>
<evidence type="ECO:0000256" key="5">
    <source>
        <dbReference type="ARBA" id="ARBA00023157"/>
    </source>
</evidence>
<feature type="disulfide bond" evidence="7">
    <location>
        <begin position="318"/>
        <end position="328"/>
    </location>
</feature>
<protein>
    <submittedName>
        <fullName evidence="10">Peptidase S1</fullName>
    </submittedName>
</protein>
<feature type="region of interest" description="Disordered" evidence="8">
    <location>
        <begin position="76"/>
        <end position="98"/>
    </location>
</feature>
<feature type="active site" description="Charge relay system" evidence="6">
    <location>
        <position position="279"/>
    </location>
</feature>
<keyword evidence="4" id="KW-0720">Serine protease</keyword>
<feature type="disulfide bond" evidence="7">
    <location>
        <begin position="228"/>
        <end position="248"/>
    </location>
</feature>
<feature type="chain" id="PRO_5043526435" evidence="9">
    <location>
        <begin position="37"/>
        <end position="421"/>
    </location>
</feature>
<reference evidence="10" key="1">
    <citation type="submission" date="2024-06" db="EMBL/GenBank/DDBJ databases">
        <title>Kribbella sp. strain HUAS MG21 genome sequences.</title>
        <authorList>
            <person name="Mo P."/>
        </authorList>
    </citation>
    <scope>NUCLEOTIDE SEQUENCE</scope>
    <source>
        <strain evidence="10">HUAS MG21</strain>
    </source>
</reference>
<evidence type="ECO:0000256" key="1">
    <source>
        <dbReference type="ARBA" id="ARBA00007664"/>
    </source>
</evidence>
<evidence type="ECO:0000256" key="7">
    <source>
        <dbReference type="PIRSR" id="PIRSR001134-2"/>
    </source>
</evidence>
<name>A0AAU7T9B6_9ACTN</name>
<dbReference type="InterPro" id="IPR001316">
    <property type="entry name" value="Pept_S1A_streptogrisin"/>
</dbReference>
<feature type="active site" description="Charge relay system" evidence="6">
    <location>
        <position position="365"/>
    </location>
</feature>
<dbReference type="GO" id="GO:0006508">
    <property type="term" value="P:proteolysis"/>
    <property type="evidence" value="ECO:0007669"/>
    <property type="project" value="UniProtKB-KW"/>
</dbReference>
<dbReference type="EMBL" id="CP158165">
    <property type="protein sequence ID" value="XBV23328.1"/>
    <property type="molecule type" value="Genomic_DNA"/>
</dbReference>
<organism evidence="10">
    <name type="scientific">Kribbella sp. HUAS MG21</name>
    <dbReference type="NCBI Taxonomy" id="3160966"/>
    <lineage>
        <taxon>Bacteria</taxon>
        <taxon>Bacillati</taxon>
        <taxon>Actinomycetota</taxon>
        <taxon>Actinomycetes</taxon>
        <taxon>Propionibacteriales</taxon>
        <taxon>Kribbellaceae</taxon>
        <taxon>Kribbella</taxon>
    </lineage>
</organism>
<feature type="active site" description="Charge relay system" evidence="6">
    <location>
        <position position="247"/>
    </location>
</feature>
<evidence type="ECO:0000256" key="9">
    <source>
        <dbReference type="SAM" id="SignalP"/>
    </source>
</evidence>
<keyword evidence="9" id="KW-0732">Signal</keyword>
<dbReference type="SUPFAM" id="SSF50494">
    <property type="entry name" value="Trypsin-like serine proteases"/>
    <property type="match status" value="1"/>
</dbReference>
<keyword evidence="3" id="KW-0378">Hydrolase</keyword>
<evidence type="ECO:0000313" key="10">
    <source>
        <dbReference type="EMBL" id="XBV23328.1"/>
    </source>
</evidence>
<gene>
    <name evidence="10" type="ORF">ABN611_32765</name>
</gene>
<dbReference type="InterPro" id="IPR009003">
    <property type="entry name" value="Peptidase_S1_PA"/>
</dbReference>
<keyword evidence="2" id="KW-0645">Protease</keyword>
<dbReference type="AlphaFoldDB" id="A0AAU7T9B6"/>
<feature type="disulfide bond" evidence="7">
    <location>
        <begin position="359"/>
        <end position="389"/>
    </location>
</feature>
<dbReference type="Gene3D" id="2.40.10.10">
    <property type="entry name" value="Trypsin-like serine proteases"/>
    <property type="match status" value="2"/>
</dbReference>
<evidence type="ECO:0000256" key="3">
    <source>
        <dbReference type="ARBA" id="ARBA00022801"/>
    </source>
</evidence>
<dbReference type="PRINTS" id="PR00861">
    <property type="entry name" value="ALYTICPTASE"/>
</dbReference>
<evidence type="ECO:0000256" key="2">
    <source>
        <dbReference type="ARBA" id="ARBA00022670"/>
    </source>
</evidence>
<dbReference type="PIRSF" id="PIRSF001134">
    <property type="entry name" value="Streptogrisin"/>
    <property type="match status" value="1"/>
</dbReference>